<name>A0A183J6W8_9BILA</name>
<dbReference type="WBParaSite" id="SBAD_0001200301-mRNA-1">
    <property type="protein sequence ID" value="SBAD_0001200301-mRNA-1"/>
    <property type="gene ID" value="SBAD_0001200301"/>
</dbReference>
<dbReference type="PANTHER" id="PTHR12587:SF14">
    <property type="entry name" value="AT31531P"/>
    <property type="match status" value="1"/>
</dbReference>
<dbReference type="InterPro" id="IPR029515">
    <property type="entry name" value="Liprin"/>
</dbReference>
<evidence type="ECO:0000313" key="4">
    <source>
        <dbReference type="WBParaSite" id="SBAD_0001200301-mRNA-1"/>
    </source>
</evidence>
<dbReference type="GO" id="GO:0048786">
    <property type="term" value="C:presynaptic active zone"/>
    <property type="evidence" value="ECO:0007669"/>
    <property type="project" value="TreeGrafter"/>
</dbReference>
<dbReference type="InterPro" id="IPR013761">
    <property type="entry name" value="SAM/pointed_sf"/>
</dbReference>
<dbReference type="PANTHER" id="PTHR12587">
    <property type="entry name" value="LAR INTERACTING PROTEIN LIP -RELATED PROTEIN"/>
    <property type="match status" value="1"/>
</dbReference>
<proteinExistence type="predicted"/>
<dbReference type="EMBL" id="UZAM01016037">
    <property type="protein sequence ID" value="VDP41525.1"/>
    <property type="molecule type" value="Genomic_DNA"/>
</dbReference>
<reference evidence="4" key="1">
    <citation type="submission" date="2016-06" db="UniProtKB">
        <authorList>
            <consortium name="WormBaseParasite"/>
        </authorList>
    </citation>
    <scope>IDENTIFICATION</scope>
</reference>
<dbReference type="AlphaFoldDB" id="A0A183J6W8"/>
<evidence type="ECO:0000313" key="2">
    <source>
        <dbReference type="EMBL" id="VDP41525.1"/>
    </source>
</evidence>
<reference evidence="2 3" key="2">
    <citation type="submission" date="2018-11" db="EMBL/GenBank/DDBJ databases">
        <authorList>
            <consortium name="Pathogen Informatics"/>
        </authorList>
    </citation>
    <scope>NUCLEOTIDE SEQUENCE [LARGE SCALE GENOMIC DNA]</scope>
</reference>
<gene>
    <name evidence="2" type="ORF">SBAD_LOCUS11616</name>
</gene>
<evidence type="ECO:0000256" key="1">
    <source>
        <dbReference type="ARBA" id="ARBA00022737"/>
    </source>
</evidence>
<sequence length="122" mass="13294">MCAGVNGALMVLEPTFTAESLAAVIQIPEQKTLLRRHLSTHFSNLIGSDAVASKRQYLSIPGTALKKGFSLTRKKAKHEIYLEPDGLICPMSPGRNSISSFFATDLPGSDEYFKVCCMLSVK</sequence>
<accession>A0A183J6W8</accession>
<keyword evidence="1" id="KW-0677">Repeat</keyword>
<dbReference type="OrthoDB" id="6516566at2759"/>
<evidence type="ECO:0000313" key="3">
    <source>
        <dbReference type="Proteomes" id="UP000270296"/>
    </source>
</evidence>
<dbReference type="Proteomes" id="UP000270296">
    <property type="component" value="Unassembled WGS sequence"/>
</dbReference>
<protein>
    <submittedName>
        <fullName evidence="4">DNA-directed RNA polymerase</fullName>
    </submittedName>
</protein>
<dbReference type="Gene3D" id="1.10.150.50">
    <property type="entry name" value="Transcription Factor, Ets-1"/>
    <property type="match status" value="1"/>
</dbReference>
<organism evidence="4">
    <name type="scientific">Soboliphyme baturini</name>
    <dbReference type="NCBI Taxonomy" id="241478"/>
    <lineage>
        <taxon>Eukaryota</taxon>
        <taxon>Metazoa</taxon>
        <taxon>Ecdysozoa</taxon>
        <taxon>Nematoda</taxon>
        <taxon>Enoplea</taxon>
        <taxon>Dorylaimia</taxon>
        <taxon>Dioctophymatida</taxon>
        <taxon>Dioctophymatoidea</taxon>
        <taxon>Soboliphymatidae</taxon>
        <taxon>Soboliphyme</taxon>
    </lineage>
</organism>
<keyword evidence="3" id="KW-1185">Reference proteome</keyword>
<dbReference type="GO" id="GO:0007528">
    <property type="term" value="P:neuromuscular junction development"/>
    <property type="evidence" value="ECO:0007669"/>
    <property type="project" value="TreeGrafter"/>
</dbReference>